<accession>A0A078ATB9</accession>
<reference evidence="2 3" key="1">
    <citation type="submission" date="2014-06" db="EMBL/GenBank/DDBJ databases">
        <authorList>
            <person name="Swart Estienne"/>
        </authorList>
    </citation>
    <scope>NUCLEOTIDE SEQUENCE [LARGE SCALE GENOMIC DNA]</scope>
    <source>
        <strain evidence="2 3">130c</strain>
    </source>
</reference>
<dbReference type="AlphaFoldDB" id="A0A078ATB9"/>
<dbReference type="InterPro" id="IPR011990">
    <property type="entry name" value="TPR-like_helical_dom_sf"/>
</dbReference>
<sequence length="512" mass="59144">MQKKQTKIQLSPTYYKAALATLKSQKYLKNSGNNTRDGSSTMSLDSTTPDTFRFEQQKQQGMIKPFDITLLSRKSPTVRKINVRQNISLGLSDNIIKITDDNESAPDEKGYMSNLQTDYAKALEKLAKQRTTARSSYFKLSKRGQQKPIVNQSTLSSKTLQTINQRLESETIEVVKQNNLQYKNIKDDAHSLLIQKPKLSVKQKVQVKYYQTVLDLINKTVQLMNDKSNFNKIRVNMNSIIYVALVIQDPEVLKLAHQQFGYISIVMRQFTEAKKQFKYLKDVCEDTRDYTMKILAYKMLGTCYKHLYQYKISTNCYKKMLSLAWDIGDRQAEILAFEQLGMIYYYKGQLDKAKYYSERATRGWVENDQSQVKQLQKRVLQNQRVRNAYNYGVPNIKSVFEKFSDITFAINQWIHLELDKIASPIMEEQIEEISDSDEFYSDESIIPVEILDDTTDVYREFVLTNKNSMGLTPGSLVSNASVKTLPSPKGIKTNIESLPHFNEQVNLDILKS</sequence>
<evidence type="ECO:0000313" key="3">
    <source>
        <dbReference type="Proteomes" id="UP000039865"/>
    </source>
</evidence>
<dbReference type="InParanoid" id="A0A078ATB9"/>
<organism evidence="2 3">
    <name type="scientific">Stylonychia lemnae</name>
    <name type="common">Ciliate</name>
    <dbReference type="NCBI Taxonomy" id="5949"/>
    <lineage>
        <taxon>Eukaryota</taxon>
        <taxon>Sar</taxon>
        <taxon>Alveolata</taxon>
        <taxon>Ciliophora</taxon>
        <taxon>Intramacronucleata</taxon>
        <taxon>Spirotrichea</taxon>
        <taxon>Stichotrichia</taxon>
        <taxon>Sporadotrichida</taxon>
        <taxon>Oxytrichidae</taxon>
        <taxon>Stylonychinae</taxon>
        <taxon>Stylonychia</taxon>
    </lineage>
</organism>
<evidence type="ECO:0000313" key="2">
    <source>
        <dbReference type="EMBL" id="CDW85695.1"/>
    </source>
</evidence>
<dbReference type="EMBL" id="CCKQ01013969">
    <property type="protein sequence ID" value="CDW85695.1"/>
    <property type="molecule type" value="Genomic_DNA"/>
</dbReference>
<name>A0A078ATB9_STYLE</name>
<dbReference type="Gene3D" id="1.25.40.10">
    <property type="entry name" value="Tetratricopeptide repeat domain"/>
    <property type="match status" value="1"/>
</dbReference>
<dbReference type="SUPFAM" id="SSF48452">
    <property type="entry name" value="TPR-like"/>
    <property type="match status" value="1"/>
</dbReference>
<feature type="region of interest" description="Disordered" evidence="1">
    <location>
        <begin position="29"/>
        <end position="48"/>
    </location>
</feature>
<proteinExistence type="predicted"/>
<dbReference type="Proteomes" id="UP000039865">
    <property type="component" value="Unassembled WGS sequence"/>
</dbReference>
<gene>
    <name evidence="2" type="primary">Contig7857.g8379</name>
    <name evidence="2" type="ORF">STYLEM_14781</name>
</gene>
<keyword evidence="3" id="KW-1185">Reference proteome</keyword>
<evidence type="ECO:0000256" key="1">
    <source>
        <dbReference type="SAM" id="MobiDB-lite"/>
    </source>
</evidence>
<dbReference type="OrthoDB" id="286239at2759"/>
<protein>
    <submittedName>
        <fullName evidence="2">Histidine acid phosphatase family protein</fullName>
    </submittedName>
</protein>